<keyword evidence="1" id="KW-1003">Cell membrane</keyword>
<dbReference type="PANTHER" id="PTHR43649:SF33">
    <property type="entry name" value="POLYGALACTURONAN_RHAMNOGALACTURONAN-BINDING PROTEIN YTCQ"/>
    <property type="match status" value="1"/>
</dbReference>
<dbReference type="Pfam" id="PF01547">
    <property type="entry name" value="SBP_bac_1"/>
    <property type="match status" value="1"/>
</dbReference>
<dbReference type="Gene3D" id="3.40.190.10">
    <property type="entry name" value="Periplasmic binding protein-like II"/>
    <property type="match status" value="1"/>
</dbReference>
<evidence type="ECO:0000313" key="8">
    <source>
        <dbReference type="Proteomes" id="UP000306628"/>
    </source>
</evidence>
<dbReference type="AlphaFoldDB" id="A0A5S4FZK5"/>
<evidence type="ECO:0000313" key="7">
    <source>
        <dbReference type="EMBL" id="TMR26146.1"/>
    </source>
</evidence>
<dbReference type="RefSeq" id="WP_138695705.1">
    <property type="nucleotide sequence ID" value="NZ_JBHSAZ010000025.1"/>
</dbReference>
<dbReference type="InterPro" id="IPR006059">
    <property type="entry name" value="SBP"/>
</dbReference>
<dbReference type="EMBL" id="VCKX01000208">
    <property type="protein sequence ID" value="TMR26146.1"/>
    <property type="molecule type" value="Genomic_DNA"/>
</dbReference>
<accession>A0A5S4FZK5</accession>
<evidence type="ECO:0000256" key="6">
    <source>
        <dbReference type="SAM" id="SignalP"/>
    </source>
</evidence>
<reference evidence="7 8" key="1">
    <citation type="submission" date="2019-05" db="EMBL/GenBank/DDBJ databases">
        <title>Draft genome sequence of Nonomuraea zeae DSM 100528.</title>
        <authorList>
            <person name="Saricaoglu S."/>
            <person name="Isik K."/>
        </authorList>
    </citation>
    <scope>NUCLEOTIDE SEQUENCE [LARGE SCALE GENOMIC DNA]</scope>
    <source>
        <strain evidence="7 8">DSM 100528</strain>
    </source>
</reference>
<dbReference type="SUPFAM" id="SSF53850">
    <property type="entry name" value="Periplasmic binding protein-like II"/>
    <property type="match status" value="1"/>
</dbReference>
<dbReference type="PANTHER" id="PTHR43649">
    <property type="entry name" value="ARABINOSE-BINDING PROTEIN-RELATED"/>
    <property type="match status" value="1"/>
</dbReference>
<proteinExistence type="predicted"/>
<protein>
    <submittedName>
        <fullName evidence="7">Extracellular solute-binding protein</fullName>
    </submittedName>
</protein>
<sequence length="459" mass="48407">MRRRSHAPRRTAATAITAAAVLVAIAACGPPNSAGTAKSGPATPAAGSPYGFAPAPQKDGKLVVWVDSTRLDAAKAYQAAHPDAALDIVTYDGNANGSNALKTKVQLFNRAGEGWPDVVFTTDNNTASWASQGDDAFVAPLDKGLIDQATLDGFAKGALDVCTVGGTVYCLRNDLAQVVLWYNKKLLDEFGYQVPKTWEEYQALGEKVAAEHPGYLVGTAGDAWAPEIYLWGAQCPANQVTAAKAITVKATDPACVRAARMIDKLVANKTMSMSPLFGPDFAKSQGDKVLMLPGPAWYGGAVFQGALKTPKGELAVGEALHWADQNPPVTGNVGGGAWWVSRHSARLAAAKDFVTWVTTADAYQVEKSPGYPAHSAAAAKWIAKQQDSGYYAGDIAAPITAAAGQVWPGWGSPEFSQEAVWAKTVIPAQTAGKTVESLLPEWQTAIEQQAQVFGYQVTK</sequence>
<keyword evidence="5" id="KW-0449">Lipoprotein</keyword>
<evidence type="ECO:0000256" key="2">
    <source>
        <dbReference type="ARBA" id="ARBA00022729"/>
    </source>
</evidence>
<dbReference type="OrthoDB" id="2513534at2"/>
<dbReference type="InterPro" id="IPR050490">
    <property type="entry name" value="Bact_solute-bd_prot1"/>
</dbReference>
<gene>
    <name evidence="7" type="ORF">ETD85_43570</name>
</gene>
<keyword evidence="3" id="KW-0472">Membrane</keyword>
<evidence type="ECO:0000256" key="5">
    <source>
        <dbReference type="ARBA" id="ARBA00023288"/>
    </source>
</evidence>
<evidence type="ECO:0000256" key="1">
    <source>
        <dbReference type="ARBA" id="ARBA00022475"/>
    </source>
</evidence>
<keyword evidence="4" id="KW-0564">Palmitate</keyword>
<comment type="caution">
    <text evidence="7">The sequence shown here is derived from an EMBL/GenBank/DDBJ whole genome shotgun (WGS) entry which is preliminary data.</text>
</comment>
<dbReference type="Proteomes" id="UP000306628">
    <property type="component" value="Unassembled WGS sequence"/>
</dbReference>
<feature type="chain" id="PRO_5038512781" evidence="6">
    <location>
        <begin position="27"/>
        <end position="459"/>
    </location>
</feature>
<keyword evidence="8" id="KW-1185">Reference proteome</keyword>
<evidence type="ECO:0000256" key="4">
    <source>
        <dbReference type="ARBA" id="ARBA00023139"/>
    </source>
</evidence>
<dbReference type="PROSITE" id="PS51257">
    <property type="entry name" value="PROKAR_LIPOPROTEIN"/>
    <property type="match status" value="1"/>
</dbReference>
<feature type="signal peptide" evidence="6">
    <location>
        <begin position="1"/>
        <end position="26"/>
    </location>
</feature>
<organism evidence="7 8">
    <name type="scientific">Nonomuraea zeae</name>
    <dbReference type="NCBI Taxonomy" id="1642303"/>
    <lineage>
        <taxon>Bacteria</taxon>
        <taxon>Bacillati</taxon>
        <taxon>Actinomycetota</taxon>
        <taxon>Actinomycetes</taxon>
        <taxon>Streptosporangiales</taxon>
        <taxon>Streptosporangiaceae</taxon>
        <taxon>Nonomuraea</taxon>
    </lineage>
</organism>
<evidence type="ECO:0000256" key="3">
    <source>
        <dbReference type="ARBA" id="ARBA00023136"/>
    </source>
</evidence>
<name>A0A5S4FZK5_9ACTN</name>
<keyword evidence="2 6" id="KW-0732">Signal</keyword>